<evidence type="ECO:0000313" key="9">
    <source>
        <dbReference type="Proteomes" id="UP000652761"/>
    </source>
</evidence>
<keyword evidence="9" id="KW-1185">Reference proteome</keyword>
<evidence type="ECO:0000256" key="4">
    <source>
        <dbReference type="ARBA" id="ARBA00022554"/>
    </source>
</evidence>
<comment type="caution">
    <text evidence="8">The sequence shown here is derived from an EMBL/GenBank/DDBJ whole genome shotgun (WGS) entry which is preliminary data.</text>
</comment>
<evidence type="ECO:0000259" key="7">
    <source>
        <dbReference type="Pfam" id="PF03088"/>
    </source>
</evidence>
<dbReference type="InterPro" id="IPR011042">
    <property type="entry name" value="6-blade_b-propeller_TolB-like"/>
</dbReference>
<keyword evidence="4" id="KW-0926">Vacuole</keyword>
<feature type="domain" description="Strictosidine synthase conserved region" evidence="7">
    <location>
        <begin position="178"/>
        <end position="264"/>
    </location>
</feature>
<dbReference type="EMBL" id="NMUH01005076">
    <property type="protein sequence ID" value="MQM11730.1"/>
    <property type="molecule type" value="Genomic_DNA"/>
</dbReference>
<dbReference type="Gene3D" id="2.120.10.30">
    <property type="entry name" value="TolB, C-terminal domain"/>
    <property type="match status" value="1"/>
</dbReference>
<evidence type="ECO:0000256" key="5">
    <source>
        <dbReference type="ARBA" id="ARBA00023180"/>
    </source>
</evidence>
<dbReference type="SMR" id="A0A843X5P0"/>
<evidence type="ECO:0000256" key="2">
    <source>
        <dbReference type="ARBA" id="ARBA00009191"/>
    </source>
</evidence>
<keyword evidence="6" id="KW-0732">Signal</keyword>
<accession>A0A843X5P0</accession>
<dbReference type="GO" id="GO:0012505">
    <property type="term" value="C:endomembrane system"/>
    <property type="evidence" value="ECO:0007669"/>
    <property type="project" value="TreeGrafter"/>
</dbReference>
<comment type="similarity">
    <text evidence="2">Belongs to the strictosidine synthase family.</text>
</comment>
<dbReference type="Proteomes" id="UP000652761">
    <property type="component" value="Unassembled WGS sequence"/>
</dbReference>
<dbReference type="Pfam" id="PF20067">
    <property type="entry name" value="SSL_N"/>
    <property type="match status" value="1"/>
</dbReference>
<comment type="subcellular location">
    <subcellularLocation>
        <location evidence="1">Vacuole</location>
    </subcellularLocation>
</comment>
<evidence type="ECO:0000313" key="8">
    <source>
        <dbReference type="EMBL" id="MQM11730.1"/>
    </source>
</evidence>
<dbReference type="PANTHER" id="PTHR10426:SF88">
    <property type="entry name" value="ADIPOCYTE PLASMA MEMBRANE-ASSOCIATED PROTEIN HEMOMUCIN-RELATED"/>
    <property type="match status" value="1"/>
</dbReference>
<name>A0A843X5P0_COLES</name>
<proteinExistence type="inferred from homology"/>
<feature type="chain" id="PRO_5032804135" description="Strictosidine synthase conserved region domain-containing protein" evidence="6">
    <location>
        <begin position="36"/>
        <end position="395"/>
    </location>
</feature>
<evidence type="ECO:0000256" key="6">
    <source>
        <dbReference type="SAM" id="SignalP"/>
    </source>
</evidence>
<dbReference type="Pfam" id="PF03088">
    <property type="entry name" value="Str_synth"/>
    <property type="match status" value="1"/>
</dbReference>
<keyword evidence="5" id="KW-0325">Glycoprotein</keyword>
<keyword evidence="3" id="KW-0597">Phosphoprotein</keyword>
<gene>
    <name evidence="8" type="ORF">Taro_044636</name>
</gene>
<dbReference type="GO" id="GO:0016787">
    <property type="term" value="F:hydrolase activity"/>
    <property type="evidence" value="ECO:0007669"/>
    <property type="project" value="TreeGrafter"/>
</dbReference>
<dbReference type="GO" id="GO:0005773">
    <property type="term" value="C:vacuole"/>
    <property type="evidence" value="ECO:0007669"/>
    <property type="project" value="UniProtKB-SubCell"/>
</dbReference>
<dbReference type="AlphaFoldDB" id="A0A843X5P0"/>
<evidence type="ECO:0000256" key="1">
    <source>
        <dbReference type="ARBA" id="ARBA00004116"/>
    </source>
</evidence>
<organism evidence="8 9">
    <name type="scientific">Colocasia esculenta</name>
    <name type="common">Wild taro</name>
    <name type="synonym">Arum esculentum</name>
    <dbReference type="NCBI Taxonomy" id="4460"/>
    <lineage>
        <taxon>Eukaryota</taxon>
        <taxon>Viridiplantae</taxon>
        <taxon>Streptophyta</taxon>
        <taxon>Embryophyta</taxon>
        <taxon>Tracheophyta</taxon>
        <taxon>Spermatophyta</taxon>
        <taxon>Magnoliopsida</taxon>
        <taxon>Liliopsida</taxon>
        <taxon>Araceae</taxon>
        <taxon>Aroideae</taxon>
        <taxon>Colocasieae</taxon>
        <taxon>Colocasia</taxon>
    </lineage>
</organism>
<dbReference type="InterPro" id="IPR018119">
    <property type="entry name" value="Strictosidine_synth_cons-reg"/>
</dbReference>
<protein>
    <recommendedName>
        <fullName evidence="7">Strictosidine synthase conserved region domain-containing protein</fullName>
    </recommendedName>
</protein>
<sequence length="395" mass="42002">MANPAPPPTTATSSGGGTAVLLCLLAVCVSLLGSALVATHPAAAFDAAPLPDDYTGGTTVPVRERHGHILGASEAVGEGLLPGPEDLAYDAGSGFLYTGCDDGWIRRVKLPDPEGEPPSAAEVEEWVRVGGRPLGVAFGPGKQLLVAEAYKGLLAVAEDGAVRLLADEAEGLPFLLTDGVDVSADGAVYFTDASHKYNLSVHILDVMEGRPYGRLLRYDPATDTTAVLLRGLYFANGVAISPDQSSLVFCETVLRRCRRYYIAGEKKGTVERFLDNLPGFPDNIRYDGEGHFWIGLSAGKSRSWDVVQRYPWVRKMMAAALQLHMVHGWLPRLLKGGGVLCASLEGEALALYTDPELMLVTGGLKIGKHLYYGSLAGHHIGRIRLDKLAAAAGGR</sequence>
<feature type="signal peptide" evidence="6">
    <location>
        <begin position="1"/>
        <end position="35"/>
    </location>
</feature>
<dbReference type="SUPFAM" id="SSF63829">
    <property type="entry name" value="Calcium-dependent phosphotriesterase"/>
    <property type="match status" value="1"/>
</dbReference>
<dbReference type="OrthoDB" id="5307922at2759"/>
<evidence type="ECO:0000256" key="3">
    <source>
        <dbReference type="ARBA" id="ARBA00022553"/>
    </source>
</evidence>
<dbReference type="PANTHER" id="PTHR10426">
    <property type="entry name" value="STRICTOSIDINE SYNTHASE-RELATED"/>
    <property type="match status" value="1"/>
</dbReference>
<reference evidence="8" key="1">
    <citation type="submission" date="2017-07" db="EMBL/GenBank/DDBJ databases">
        <title>Taro Niue Genome Assembly and Annotation.</title>
        <authorList>
            <person name="Atibalentja N."/>
            <person name="Keating K."/>
            <person name="Fields C.J."/>
        </authorList>
    </citation>
    <scope>NUCLEOTIDE SEQUENCE</scope>
    <source>
        <strain evidence="8">Niue_2</strain>
        <tissue evidence="8">Leaf</tissue>
    </source>
</reference>